<evidence type="ECO:0000313" key="1">
    <source>
        <dbReference type="EMBL" id="KAA1419105.1"/>
    </source>
</evidence>
<dbReference type="Proteomes" id="UP000325003">
    <property type="component" value="Unassembled WGS sequence"/>
</dbReference>
<sequence>MSREARTLAALLSPARIGPYLSATSNDWTRAIALYDWNTRISAAFFESIHYLEVGLRNALDDAAARFIGAGWLHPSSPVLSRRSREAIVVATRHAGGTTAPRGKLVAELPFGFWWSLLADEYNRRLWQPALRHAFEEPVRRRRLHADLDDLRRLRNRIAHHEPIHTRPLETDFARVQDISNRIGSALGSHIATTSRVPVVLAERRT</sequence>
<name>A0A5B1LEM7_9ACTN</name>
<reference evidence="1 2" key="2">
    <citation type="submission" date="2019-09" db="EMBL/GenBank/DDBJ databases">
        <authorList>
            <person name="Jin C."/>
        </authorList>
    </citation>
    <scope>NUCLEOTIDE SEQUENCE [LARGE SCALE GENOMIC DNA]</scope>
    <source>
        <strain evidence="1 2">BN130099</strain>
    </source>
</reference>
<evidence type="ECO:0008006" key="3">
    <source>
        <dbReference type="Google" id="ProtNLM"/>
    </source>
</evidence>
<dbReference type="RefSeq" id="WP_149728440.1">
    <property type="nucleotide sequence ID" value="NZ_VUJV01000003.1"/>
</dbReference>
<keyword evidence="2" id="KW-1185">Reference proteome</keyword>
<accession>A0A5B1LEM7</accession>
<reference evidence="1 2" key="1">
    <citation type="submission" date="2019-09" db="EMBL/GenBank/DDBJ databases">
        <title>Nocardioides panacisoli sp. nov., isolated from the soil of a ginseng field.</title>
        <authorList>
            <person name="Cho C."/>
        </authorList>
    </citation>
    <scope>NUCLEOTIDE SEQUENCE [LARGE SCALE GENOMIC DNA]</scope>
    <source>
        <strain evidence="1 2">BN130099</strain>
    </source>
</reference>
<dbReference type="AlphaFoldDB" id="A0A5B1LEM7"/>
<dbReference type="EMBL" id="VUJV01000003">
    <property type="protein sequence ID" value="KAA1419105.1"/>
    <property type="molecule type" value="Genomic_DNA"/>
</dbReference>
<organism evidence="1 2">
    <name type="scientific">Nocardioides humilatus</name>
    <dbReference type="NCBI Taxonomy" id="2607660"/>
    <lineage>
        <taxon>Bacteria</taxon>
        <taxon>Bacillati</taxon>
        <taxon>Actinomycetota</taxon>
        <taxon>Actinomycetes</taxon>
        <taxon>Propionibacteriales</taxon>
        <taxon>Nocardioidaceae</taxon>
        <taxon>Nocardioides</taxon>
    </lineage>
</organism>
<proteinExistence type="predicted"/>
<gene>
    <name evidence="1" type="ORF">F0U44_11655</name>
</gene>
<comment type="caution">
    <text evidence="1">The sequence shown here is derived from an EMBL/GenBank/DDBJ whole genome shotgun (WGS) entry which is preliminary data.</text>
</comment>
<protein>
    <recommendedName>
        <fullName evidence="3">Abi-like protein</fullName>
    </recommendedName>
</protein>
<evidence type="ECO:0000313" key="2">
    <source>
        <dbReference type="Proteomes" id="UP000325003"/>
    </source>
</evidence>